<evidence type="ECO:0000256" key="4">
    <source>
        <dbReference type="ARBA" id="ARBA00022989"/>
    </source>
</evidence>
<feature type="compositionally biased region" description="Basic residues" evidence="6">
    <location>
        <begin position="179"/>
        <end position="189"/>
    </location>
</feature>
<dbReference type="EMBL" id="CP111015">
    <property type="protein sequence ID" value="WAR02830.1"/>
    <property type="molecule type" value="Genomic_DNA"/>
</dbReference>
<name>A0ABY7E1J9_MYAAR</name>
<feature type="region of interest" description="Disordered" evidence="6">
    <location>
        <begin position="176"/>
        <end position="225"/>
    </location>
</feature>
<organism evidence="7 8">
    <name type="scientific">Mya arenaria</name>
    <name type="common">Soft-shell clam</name>
    <dbReference type="NCBI Taxonomy" id="6604"/>
    <lineage>
        <taxon>Eukaryota</taxon>
        <taxon>Metazoa</taxon>
        <taxon>Spiralia</taxon>
        <taxon>Lophotrochozoa</taxon>
        <taxon>Mollusca</taxon>
        <taxon>Bivalvia</taxon>
        <taxon>Autobranchia</taxon>
        <taxon>Heteroconchia</taxon>
        <taxon>Euheterodonta</taxon>
        <taxon>Imparidentia</taxon>
        <taxon>Neoheterodontei</taxon>
        <taxon>Myida</taxon>
        <taxon>Myoidea</taxon>
        <taxon>Myidae</taxon>
        <taxon>Mya</taxon>
    </lineage>
</organism>
<evidence type="ECO:0000256" key="6">
    <source>
        <dbReference type="SAM" id="MobiDB-lite"/>
    </source>
</evidence>
<dbReference type="PANTHER" id="PTHR11266:SF80">
    <property type="entry name" value="PEROXISOMAL MEMBRANE PROTEIN 2"/>
    <property type="match status" value="1"/>
</dbReference>
<evidence type="ECO:0000313" key="7">
    <source>
        <dbReference type="EMBL" id="WAR02830.1"/>
    </source>
</evidence>
<feature type="compositionally biased region" description="Basic and acidic residues" evidence="6">
    <location>
        <begin position="209"/>
        <end position="218"/>
    </location>
</feature>
<gene>
    <name evidence="7" type="ORF">MAR_009388</name>
</gene>
<evidence type="ECO:0000256" key="1">
    <source>
        <dbReference type="ARBA" id="ARBA00004141"/>
    </source>
</evidence>
<sequence length="495" mass="56454">MCLRSFLSGRSSVSQLYIAAADALISLSGTLPLSTVLSISRFEGLNSGKNTLLTSLLPHDFFSKFTLLFLARVFEFGPECSDFDLGNKGLLSRSTLEHCGTDCPGTSPLAGKAPNEMLCLKFCPGLAPCGLVHDWDIVGCPDQRQEIQDCWSGTQQMSWTHLCLWNWMSTLHHGEHHSPVHRAMPKTHVHTSESEKKSPLSEAMDEEELTPRLSRDTHSGSTSWRSDATLDSLVVSKTQIYTWSTRHGSSCTCDKGLPHTDQDMYKESMIKQNSREIQDVCAHGKFQFLNAKGHFVDPHKLYTAATMSLSKESRENFFENLLNKYLKSLKERPLITKCCTRFCVSAPIIHYFYIFLSKVAPPKDKPSQVDNIKRLLIDRLIFTPPFIVLFLYVVTILEGQGSAEAVKKIREQFWTILKMNWKVWTIFTYININYIPQRYRVLFGNTVGLFWTVFIAIKRKQITLLNIVEPCTRVRTDKQKKEKKHNIVSNKKMKN</sequence>
<evidence type="ECO:0000313" key="8">
    <source>
        <dbReference type="Proteomes" id="UP001164746"/>
    </source>
</evidence>
<evidence type="ECO:0000256" key="3">
    <source>
        <dbReference type="ARBA" id="ARBA00022692"/>
    </source>
</evidence>
<dbReference type="InterPro" id="IPR007248">
    <property type="entry name" value="Mpv17_PMP22"/>
</dbReference>
<evidence type="ECO:0000256" key="2">
    <source>
        <dbReference type="ARBA" id="ARBA00006824"/>
    </source>
</evidence>
<accession>A0ABY7E1J9</accession>
<keyword evidence="5" id="KW-0472">Membrane</keyword>
<proteinExistence type="inferred from homology"/>
<dbReference type="Proteomes" id="UP001164746">
    <property type="component" value="Chromosome 4"/>
</dbReference>
<evidence type="ECO:0000256" key="5">
    <source>
        <dbReference type="ARBA" id="ARBA00023136"/>
    </source>
</evidence>
<keyword evidence="8" id="KW-1185">Reference proteome</keyword>
<dbReference type="PANTHER" id="PTHR11266">
    <property type="entry name" value="PEROXISOMAL MEMBRANE PROTEIN 2, PXMP2 MPV17"/>
    <property type="match status" value="1"/>
</dbReference>
<comment type="similarity">
    <text evidence="2">Belongs to the peroxisomal membrane protein PXMP2/4 family.</text>
</comment>
<protein>
    <submittedName>
        <fullName evidence="7">PXMP2-like protein</fullName>
    </submittedName>
</protein>
<feature type="compositionally biased region" description="Basic and acidic residues" evidence="6">
    <location>
        <begin position="190"/>
        <end position="199"/>
    </location>
</feature>
<keyword evidence="3" id="KW-0812">Transmembrane</keyword>
<comment type="subcellular location">
    <subcellularLocation>
        <location evidence="1">Membrane</location>
        <topology evidence="1">Multi-pass membrane protein</topology>
    </subcellularLocation>
</comment>
<reference evidence="7" key="1">
    <citation type="submission" date="2022-11" db="EMBL/GenBank/DDBJ databases">
        <title>Centuries of genome instability and evolution in soft-shell clam transmissible cancer (bioRxiv).</title>
        <authorList>
            <person name="Hart S.F.M."/>
            <person name="Yonemitsu M.A."/>
            <person name="Giersch R.M."/>
            <person name="Beal B.F."/>
            <person name="Arriagada G."/>
            <person name="Davis B.W."/>
            <person name="Ostrander E.A."/>
            <person name="Goff S.P."/>
            <person name="Metzger M.J."/>
        </authorList>
    </citation>
    <scope>NUCLEOTIDE SEQUENCE</scope>
    <source>
        <strain evidence="7">MELC-2E11</strain>
        <tissue evidence="7">Siphon/mantle</tissue>
    </source>
</reference>
<dbReference type="Pfam" id="PF04117">
    <property type="entry name" value="Mpv17_PMP22"/>
    <property type="match status" value="1"/>
</dbReference>
<keyword evidence="4" id="KW-1133">Transmembrane helix</keyword>